<dbReference type="AlphaFoldDB" id="A0A3S1CJ63"/>
<comment type="caution">
    <text evidence="1">The sequence shown here is derived from an EMBL/GenBank/DDBJ whole genome shotgun (WGS) entry which is preliminary data.</text>
</comment>
<dbReference type="EMBL" id="RZIJ01000002">
    <property type="protein sequence ID" value="RUQ75131.1"/>
    <property type="molecule type" value="Genomic_DNA"/>
</dbReference>
<sequence>MAARVARIVCMGKLGGYSALLGGRMLEVDGRMLWPSAAALIMDAHRIGVEVSTHVIDTRTIGTDTPLNAAPELGCHQTDYRRAA</sequence>
<keyword evidence="2" id="KW-1185">Reference proteome</keyword>
<dbReference type="OrthoDB" id="7308035at2"/>
<organism evidence="1 2">
    <name type="scientific">Azospirillum doebereinerae</name>
    <dbReference type="NCBI Taxonomy" id="92933"/>
    <lineage>
        <taxon>Bacteria</taxon>
        <taxon>Pseudomonadati</taxon>
        <taxon>Pseudomonadota</taxon>
        <taxon>Alphaproteobacteria</taxon>
        <taxon>Rhodospirillales</taxon>
        <taxon>Azospirillaceae</taxon>
        <taxon>Azospirillum</taxon>
    </lineage>
</organism>
<evidence type="ECO:0000313" key="2">
    <source>
        <dbReference type="Proteomes" id="UP000280346"/>
    </source>
</evidence>
<protein>
    <submittedName>
        <fullName evidence="1">Uncharacterized protein</fullName>
    </submittedName>
</protein>
<reference evidence="1 2" key="1">
    <citation type="submission" date="2018-12" db="EMBL/GenBank/DDBJ databases">
        <authorList>
            <person name="Yang Y."/>
        </authorList>
    </citation>
    <scope>NUCLEOTIDE SEQUENCE [LARGE SCALE GENOMIC DNA]</scope>
    <source>
        <strain evidence="1 2">GSF71</strain>
    </source>
</reference>
<accession>A0A3S1CJ63</accession>
<gene>
    <name evidence="1" type="ORF">EJ913_04570</name>
</gene>
<dbReference type="Proteomes" id="UP000280346">
    <property type="component" value="Unassembled WGS sequence"/>
</dbReference>
<evidence type="ECO:0000313" key="1">
    <source>
        <dbReference type="EMBL" id="RUQ75131.1"/>
    </source>
</evidence>
<proteinExistence type="predicted"/>
<dbReference type="RefSeq" id="WP_126995213.1">
    <property type="nucleotide sequence ID" value="NZ_JBNPXW010000002.1"/>
</dbReference>
<name>A0A3S1CJ63_9PROT</name>